<feature type="compositionally biased region" description="Basic and acidic residues" evidence="1">
    <location>
        <begin position="509"/>
        <end position="541"/>
    </location>
</feature>
<dbReference type="AlphaFoldDB" id="A0A9P5RZ02"/>
<feature type="compositionally biased region" description="Pro residues" evidence="1">
    <location>
        <begin position="156"/>
        <end position="167"/>
    </location>
</feature>
<dbReference type="Proteomes" id="UP000748756">
    <property type="component" value="Unassembled WGS sequence"/>
</dbReference>
<dbReference type="EMBL" id="JAAAUQ010000612">
    <property type="protein sequence ID" value="KAF9148804.1"/>
    <property type="molecule type" value="Genomic_DNA"/>
</dbReference>
<feature type="compositionally biased region" description="Basic and acidic residues" evidence="1">
    <location>
        <begin position="123"/>
        <end position="133"/>
    </location>
</feature>
<feature type="region of interest" description="Disordered" evidence="1">
    <location>
        <begin position="357"/>
        <end position="400"/>
    </location>
</feature>
<feature type="compositionally biased region" description="Low complexity" evidence="1">
    <location>
        <begin position="16"/>
        <end position="44"/>
    </location>
</feature>
<comment type="caution">
    <text evidence="2">The sequence shown here is derived from an EMBL/GenBank/DDBJ whole genome shotgun (WGS) entry which is preliminary data.</text>
</comment>
<feature type="compositionally biased region" description="Basic and acidic residues" evidence="1">
    <location>
        <begin position="92"/>
        <end position="114"/>
    </location>
</feature>
<feature type="compositionally biased region" description="Polar residues" evidence="1">
    <location>
        <begin position="80"/>
        <end position="91"/>
    </location>
</feature>
<name>A0A9P5RZ02_9FUNG</name>
<feature type="compositionally biased region" description="Low complexity" evidence="1">
    <location>
        <begin position="367"/>
        <end position="388"/>
    </location>
</feature>
<feature type="compositionally biased region" description="Gly residues" evidence="1">
    <location>
        <begin position="207"/>
        <end position="221"/>
    </location>
</feature>
<dbReference type="OrthoDB" id="2426976at2759"/>
<feature type="compositionally biased region" description="Low complexity" evidence="1">
    <location>
        <begin position="252"/>
        <end position="295"/>
    </location>
</feature>
<sequence length="541" mass="57909">MQPALYNVRSNLAQLPRSISPHLSPSSSSSSASSSIRSLSPSRHSSPHLRSRSASPSPRRFASVLAYHAILPSGGYGKQRSISADQQLQGQESERGSREHNRDSVTRESRERQESPSQIAVRNLEESWKRFELDSGPSSPSLLSSSPTFVDSSPLSPRPSSPSPLSKPPYRELIECTFFKDTKVLAPAAENESEPRGGGVKTSAAGDDGGGGGTAATGGGKSAVLKSESSNKTNNNTHDADHQIDNGRRRTTNTAATTATPSTTTEATAPVAAAPAASSTLLSSSSPAPISSSSANKGTAAVTATPSDNSILIQQQQHHQEQVQNAFLASNEVRHILDLPSLLGQEPDRISQVLAMPIPLQPKPRSSRSSSLASIGNSKSSTSTTHNNNNDEDDDNTSGSALISKLNAKAESTAEAMTKRYAAKNLNMTETEAHRMVQVMAAEIVALHEERAVMVKKMELAKQEMLEAARLLRMKAAEAEAPEELQGMSAEGQLRPSPASGSDGGVRLSVHDETRAEKETESSEEERQRSMYDRDEWRERD</sequence>
<gene>
    <name evidence="2" type="ORF">BG015_009450</name>
</gene>
<accession>A0A9P5RZ02</accession>
<feature type="compositionally biased region" description="Low complexity" evidence="1">
    <location>
        <begin position="226"/>
        <end position="237"/>
    </location>
</feature>
<evidence type="ECO:0000256" key="1">
    <source>
        <dbReference type="SAM" id="MobiDB-lite"/>
    </source>
</evidence>
<feature type="compositionally biased region" description="Basic and acidic residues" evidence="1">
    <location>
        <begin position="238"/>
        <end position="248"/>
    </location>
</feature>
<evidence type="ECO:0000313" key="2">
    <source>
        <dbReference type="EMBL" id="KAF9148804.1"/>
    </source>
</evidence>
<feature type="region of interest" description="Disordered" evidence="1">
    <location>
        <begin position="185"/>
        <end position="303"/>
    </location>
</feature>
<evidence type="ECO:0000313" key="3">
    <source>
        <dbReference type="Proteomes" id="UP000748756"/>
    </source>
</evidence>
<organism evidence="2 3">
    <name type="scientific">Linnemannia schmuckeri</name>
    <dbReference type="NCBI Taxonomy" id="64567"/>
    <lineage>
        <taxon>Eukaryota</taxon>
        <taxon>Fungi</taxon>
        <taxon>Fungi incertae sedis</taxon>
        <taxon>Mucoromycota</taxon>
        <taxon>Mortierellomycotina</taxon>
        <taxon>Mortierellomycetes</taxon>
        <taxon>Mortierellales</taxon>
        <taxon>Mortierellaceae</taxon>
        <taxon>Linnemannia</taxon>
    </lineage>
</organism>
<reference evidence="2" key="1">
    <citation type="journal article" date="2020" name="Fungal Divers.">
        <title>Resolving the Mortierellaceae phylogeny through synthesis of multi-gene phylogenetics and phylogenomics.</title>
        <authorList>
            <person name="Vandepol N."/>
            <person name="Liber J."/>
            <person name="Desiro A."/>
            <person name="Na H."/>
            <person name="Kennedy M."/>
            <person name="Barry K."/>
            <person name="Grigoriev I.V."/>
            <person name="Miller A.N."/>
            <person name="O'Donnell K."/>
            <person name="Stajich J.E."/>
            <person name="Bonito G."/>
        </authorList>
    </citation>
    <scope>NUCLEOTIDE SEQUENCE</scope>
    <source>
        <strain evidence="2">NRRL 6426</strain>
    </source>
</reference>
<feature type="compositionally biased region" description="Low complexity" evidence="1">
    <location>
        <begin position="134"/>
        <end position="155"/>
    </location>
</feature>
<proteinExistence type="predicted"/>
<feature type="region of interest" description="Disordered" evidence="1">
    <location>
        <begin position="482"/>
        <end position="541"/>
    </location>
</feature>
<feature type="region of interest" description="Disordered" evidence="1">
    <location>
        <begin position="76"/>
        <end position="169"/>
    </location>
</feature>
<keyword evidence="3" id="KW-1185">Reference proteome</keyword>
<protein>
    <submittedName>
        <fullName evidence="2">Uncharacterized protein</fullName>
    </submittedName>
</protein>
<feature type="region of interest" description="Disordered" evidence="1">
    <location>
        <begin position="15"/>
        <end position="58"/>
    </location>
</feature>